<dbReference type="PROSITE" id="PS50929">
    <property type="entry name" value="ABC_TM1F"/>
    <property type="match status" value="1"/>
</dbReference>
<dbReference type="GO" id="GO:0140359">
    <property type="term" value="F:ABC-type transporter activity"/>
    <property type="evidence" value="ECO:0007669"/>
    <property type="project" value="InterPro"/>
</dbReference>
<evidence type="ECO:0000256" key="3">
    <source>
        <dbReference type="ARBA" id="ARBA00022692"/>
    </source>
</evidence>
<accession>A0A176WL79</accession>
<proteinExistence type="inferred from homology"/>
<reference evidence="9" key="1">
    <citation type="submission" date="2016-03" db="EMBL/GenBank/DDBJ databases">
        <title>Mechanisms controlling the formation of the plant cell surface in tip-growing cells are functionally conserved among land plants.</title>
        <authorList>
            <person name="Honkanen S."/>
            <person name="Jones V.A."/>
            <person name="Morieri G."/>
            <person name="Champion C."/>
            <person name="Hetherington A.J."/>
            <person name="Kelly S."/>
            <person name="Saint-Marcoux D."/>
            <person name="Proust H."/>
            <person name="Prescott H."/>
            <person name="Dolan L."/>
        </authorList>
    </citation>
    <scope>NUCLEOTIDE SEQUENCE [LARGE SCALE GENOMIC DNA]</scope>
    <source>
        <tissue evidence="9">Whole gametophyte</tissue>
    </source>
</reference>
<evidence type="ECO:0000259" key="8">
    <source>
        <dbReference type="PROSITE" id="PS50929"/>
    </source>
</evidence>
<feature type="domain" description="ABC transmembrane type-1" evidence="8">
    <location>
        <begin position="1"/>
        <end position="70"/>
    </location>
</feature>
<keyword evidence="3" id="KW-0812">Transmembrane</keyword>
<dbReference type="InterPro" id="IPR036640">
    <property type="entry name" value="ABC1_TM_sf"/>
</dbReference>
<dbReference type="InterPro" id="IPR011527">
    <property type="entry name" value="ABC1_TM_dom"/>
</dbReference>
<keyword evidence="6" id="KW-0472">Membrane</keyword>
<dbReference type="PANTHER" id="PTHR45136">
    <property type="entry name" value="ABC TRANSPORTER DOMAIN-CONTAINING PROTEIN"/>
    <property type="match status" value="1"/>
</dbReference>
<comment type="similarity">
    <text evidence="1">Belongs to the ABC transporter superfamily. ABCB family. Multidrug resistance exporter (TC 3.A.1.201) subfamily.</text>
</comment>
<evidence type="ECO:0000256" key="1">
    <source>
        <dbReference type="ARBA" id="ARBA00007577"/>
    </source>
</evidence>
<keyword evidence="2" id="KW-0813">Transport</keyword>
<protein>
    <recommendedName>
        <fullName evidence="8">ABC transmembrane type-1 domain-containing protein</fullName>
    </recommendedName>
</protein>
<keyword evidence="7" id="KW-0325">Glycoprotein</keyword>
<gene>
    <name evidence="9" type="ORF">AXG93_673s1640</name>
</gene>
<dbReference type="PANTHER" id="PTHR45136:SF2">
    <property type="entry name" value="ABC TRANSPORTER DOMAIN-CONTAINING PROTEIN"/>
    <property type="match status" value="1"/>
</dbReference>
<dbReference type="GO" id="GO:0016020">
    <property type="term" value="C:membrane"/>
    <property type="evidence" value="ECO:0007669"/>
    <property type="project" value="InterPro"/>
</dbReference>
<dbReference type="AlphaFoldDB" id="A0A176WL79"/>
<dbReference type="Gene3D" id="1.20.1560.10">
    <property type="entry name" value="ABC transporter type 1, transmembrane domain"/>
    <property type="match status" value="1"/>
</dbReference>
<comment type="caution">
    <text evidence="9">The sequence shown here is derived from an EMBL/GenBank/DDBJ whole genome shotgun (WGS) entry which is preliminary data.</text>
</comment>
<evidence type="ECO:0000313" key="9">
    <source>
        <dbReference type="EMBL" id="OAE32986.1"/>
    </source>
</evidence>
<keyword evidence="4" id="KW-0677">Repeat</keyword>
<evidence type="ECO:0000256" key="7">
    <source>
        <dbReference type="ARBA" id="ARBA00023180"/>
    </source>
</evidence>
<keyword evidence="5" id="KW-1133">Transmembrane helix</keyword>
<dbReference type="GO" id="GO:0005524">
    <property type="term" value="F:ATP binding"/>
    <property type="evidence" value="ECO:0007669"/>
    <property type="project" value="InterPro"/>
</dbReference>
<evidence type="ECO:0000256" key="6">
    <source>
        <dbReference type="ARBA" id="ARBA00023136"/>
    </source>
</evidence>
<evidence type="ECO:0000256" key="2">
    <source>
        <dbReference type="ARBA" id="ARBA00022448"/>
    </source>
</evidence>
<dbReference type="SUPFAM" id="SSF90123">
    <property type="entry name" value="ABC transporter transmembrane region"/>
    <property type="match status" value="1"/>
</dbReference>
<dbReference type="EMBL" id="LVLJ01000698">
    <property type="protein sequence ID" value="OAE32986.1"/>
    <property type="molecule type" value="Genomic_DNA"/>
</dbReference>
<name>A0A176WL79_MARPO</name>
<sequence length="70" mass="7623">MIAVTPLTIVCFYAKKALLQRTYALTRKAQEAGSQVASEAVSHHRTIAAFALQDKVVGIFEAIQVGPQKH</sequence>
<evidence type="ECO:0000256" key="4">
    <source>
        <dbReference type="ARBA" id="ARBA00022737"/>
    </source>
</evidence>
<organism evidence="9 10">
    <name type="scientific">Marchantia polymorpha subsp. ruderalis</name>
    <dbReference type="NCBI Taxonomy" id="1480154"/>
    <lineage>
        <taxon>Eukaryota</taxon>
        <taxon>Viridiplantae</taxon>
        <taxon>Streptophyta</taxon>
        <taxon>Embryophyta</taxon>
        <taxon>Marchantiophyta</taxon>
        <taxon>Marchantiopsida</taxon>
        <taxon>Marchantiidae</taxon>
        <taxon>Marchantiales</taxon>
        <taxon>Marchantiaceae</taxon>
        <taxon>Marchantia</taxon>
    </lineage>
</organism>
<keyword evidence="10" id="KW-1185">Reference proteome</keyword>
<evidence type="ECO:0000313" key="10">
    <source>
        <dbReference type="Proteomes" id="UP000077202"/>
    </source>
</evidence>
<evidence type="ECO:0000256" key="5">
    <source>
        <dbReference type="ARBA" id="ARBA00022989"/>
    </source>
</evidence>
<dbReference type="Proteomes" id="UP000077202">
    <property type="component" value="Unassembled WGS sequence"/>
</dbReference>